<evidence type="ECO:0000313" key="1">
    <source>
        <dbReference type="Proteomes" id="UP000887576"/>
    </source>
</evidence>
<accession>A0AC34R3S9</accession>
<dbReference type="Proteomes" id="UP000887576">
    <property type="component" value="Unplaced"/>
</dbReference>
<sequence length="218" mass="24165">MIRGYFLCLILLFVGSLAHRGSHGGSHEEGLQSIGSFAKLISDFAKNLNFTQIEAVMDIVREQNLTKGQIRSEIEQWAASQSTELQQAFAKVESEIDALKKNLTDYFDGKALNLSTTAREFYDDYKEIFQSEDLTMKDECEAINNITSSITDSAVKRELEQDPVADQVASTTKTAKVSEKALKTTATTVKTSDRAVFLEPNLAVVIDLDDDLAQNLTL</sequence>
<organism evidence="1 2">
    <name type="scientific">Panagrolaimus sp. JU765</name>
    <dbReference type="NCBI Taxonomy" id="591449"/>
    <lineage>
        <taxon>Eukaryota</taxon>
        <taxon>Metazoa</taxon>
        <taxon>Ecdysozoa</taxon>
        <taxon>Nematoda</taxon>
        <taxon>Chromadorea</taxon>
        <taxon>Rhabditida</taxon>
        <taxon>Tylenchina</taxon>
        <taxon>Panagrolaimomorpha</taxon>
        <taxon>Panagrolaimoidea</taxon>
        <taxon>Panagrolaimidae</taxon>
        <taxon>Panagrolaimus</taxon>
    </lineage>
</organism>
<name>A0AC34R3S9_9BILA</name>
<proteinExistence type="predicted"/>
<protein>
    <submittedName>
        <fullName evidence="2">SXP/RAL-2 family protein Ani s 5-like cation-binding domain-containing protein</fullName>
    </submittedName>
</protein>
<evidence type="ECO:0000313" key="2">
    <source>
        <dbReference type="WBParaSite" id="JU765_v2.g3117.t1"/>
    </source>
</evidence>
<dbReference type="WBParaSite" id="JU765_v2.g3117.t1">
    <property type="protein sequence ID" value="JU765_v2.g3117.t1"/>
    <property type="gene ID" value="JU765_v2.g3117"/>
</dbReference>
<reference evidence="2" key="1">
    <citation type="submission" date="2022-11" db="UniProtKB">
        <authorList>
            <consortium name="WormBaseParasite"/>
        </authorList>
    </citation>
    <scope>IDENTIFICATION</scope>
</reference>